<feature type="compositionally biased region" description="Low complexity" evidence="1">
    <location>
        <begin position="100"/>
        <end position="110"/>
    </location>
</feature>
<accession>A0AAV0XEB8</accession>
<organism evidence="2 3">
    <name type="scientific">Macrosiphum euphorbiae</name>
    <name type="common">potato aphid</name>
    <dbReference type="NCBI Taxonomy" id="13131"/>
    <lineage>
        <taxon>Eukaryota</taxon>
        <taxon>Metazoa</taxon>
        <taxon>Ecdysozoa</taxon>
        <taxon>Arthropoda</taxon>
        <taxon>Hexapoda</taxon>
        <taxon>Insecta</taxon>
        <taxon>Pterygota</taxon>
        <taxon>Neoptera</taxon>
        <taxon>Paraneoptera</taxon>
        <taxon>Hemiptera</taxon>
        <taxon>Sternorrhyncha</taxon>
        <taxon>Aphidomorpha</taxon>
        <taxon>Aphidoidea</taxon>
        <taxon>Aphididae</taxon>
        <taxon>Macrosiphini</taxon>
        <taxon>Macrosiphum</taxon>
    </lineage>
</organism>
<dbReference type="EMBL" id="CARXXK010000004">
    <property type="protein sequence ID" value="CAI6366442.1"/>
    <property type="molecule type" value="Genomic_DNA"/>
</dbReference>
<name>A0AAV0XEB8_9HEMI</name>
<dbReference type="Proteomes" id="UP001160148">
    <property type="component" value="Unassembled WGS sequence"/>
</dbReference>
<gene>
    <name evidence="2" type="ORF">MEUPH1_LOCUS21026</name>
</gene>
<protein>
    <submittedName>
        <fullName evidence="2">Uncharacterized protein</fullName>
    </submittedName>
</protein>
<reference evidence="2 3" key="1">
    <citation type="submission" date="2023-01" db="EMBL/GenBank/DDBJ databases">
        <authorList>
            <person name="Whitehead M."/>
        </authorList>
    </citation>
    <scope>NUCLEOTIDE SEQUENCE [LARGE SCALE GENOMIC DNA]</scope>
</reference>
<dbReference type="AlphaFoldDB" id="A0AAV0XEB8"/>
<feature type="region of interest" description="Disordered" evidence="1">
    <location>
        <begin position="85"/>
        <end position="140"/>
    </location>
</feature>
<comment type="caution">
    <text evidence="2">The sequence shown here is derived from an EMBL/GenBank/DDBJ whole genome shotgun (WGS) entry which is preliminary data.</text>
</comment>
<feature type="compositionally biased region" description="Polar residues" evidence="1">
    <location>
        <begin position="117"/>
        <end position="134"/>
    </location>
</feature>
<evidence type="ECO:0000313" key="2">
    <source>
        <dbReference type="EMBL" id="CAI6366442.1"/>
    </source>
</evidence>
<keyword evidence="3" id="KW-1185">Reference proteome</keyword>
<proteinExistence type="predicted"/>
<sequence length="257" mass="28640">MDGRTEYHQQRLSREGYATSCRLLAELRIITSGERGAHTRDVFLSDETERKKNRNPIIVNTVGASQLATNAPQVGTKLVPNSAFSARAQDEPHRSDAVPSSSQVRSLSHSHFAVRPTGSNFTNRNIAPSRNSRNTADDTVPATRTRRVWRLVKDADLWPSRRKRTAFASNFTVSPASQKGDTIYMKFLDTVSPSLSRARSGSCKKLIEPFIGPATRCMISLKYQGFSFRNLLEQDIKILLQPTQEIATIQGNVTGYT</sequence>
<evidence type="ECO:0000313" key="3">
    <source>
        <dbReference type="Proteomes" id="UP001160148"/>
    </source>
</evidence>
<evidence type="ECO:0000256" key="1">
    <source>
        <dbReference type="SAM" id="MobiDB-lite"/>
    </source>
</evidence>